<evidence type="ECO:0000256" key="3">
    <source>
        <dbReference type="ARBA" id="ARBA00009274"/>
    </source>
</evidence>
<dbReference type="EMBL" id="LSSK01000539">
    <property type="protein sequence ID" value="OMH83001.1"/>
    <property type="molecule type" value="Genomic_DNA"/>
</dbReference>
<feature type="transmembrane region" description="Helical" evidence="12">
    <location>
        <begin position="29"/>
        <end position="55"/>
    </location>
</feature>
<keyword evidence="9 12" id="KW-1133">Transmembrane helix</keyword>
<dbReference type="PANTHER" id="PTHR35329:SF2">
    <property type="entry name" value="CHITIN SYNTHASE EXPORT CHAPERONE"/>
    <property type="match status" value="1"/>
</dbReference>
<comment type="caution">
    <text evidence="13">The sequence shown here is derived from an EMBL/GenBank/DDBJ whole genome shotgun (WGS) entry which is preliminary data.</text>
</comment>
<reference evidence="13" key="1">
    <citation type="submission" date="2017-01" db="EMBL/GenBank/DDBJ databases">
        <authorList>
            <person name="Mah S.A."/>
            <person name="Swanson W.J."/>
            <person name="Moy G.W."/>
            <person name="Vacquier V.D."/>
        </authorList>
    </citation>
    <scope>NUCLEOTIDE SEQUENCE [LARGE SCALE GENOMIC DNA]</scope>
    <source>
        <strain evidence="13">COL-18-3</strain>
    </source>
</reference>
<evidence type="ECO:0000256" key="2">
    <source>
        <dbReference type="ARBA" id="ARBA00004586"/>
    </source>
</evidence>
<dbReference type="OrthoDB" id="2189463at2759"/>
<keyword evidence="6 12" id="KW-0812">Transmembrane</keyword>
<gene>
    <name evidence="14" type="ORF">AX774_g3501</name>
    <name evidence="13" type="ORF">AX774_g4518</name>
</gene>
<evidence type="ECO:0000256" key="12">
    <source>
        <dbReference type="SAM" id="Phobius"/>
    </source>
</evidence>
<evidence type="ECO:0000313" key="13">
    <source>
        <dbReference type="EMBL" id="OMH82015.1"/>
    </source>
</evidence>
<dbReference type="GO" id="GO:0015031">
    <property type="term" value="P:protein transport"/>
    <property type="evidence" value="ECO:0007669"/>
    <property type="project" value="UniProtKB-KW"/>
</dbReference>
<evidence type="ECO:0000256" key="1">
    <source>
        <dbReference type="ARBA" id="ARBA00004127"/>
    </source>
</evidence>
<evidence type="ECO:0000256" key="5">
    <source>
        <dbReference type="ARBA" id="ARBA00022448"/>
    </source>
</evidence>
<dbReference type="GO" id="GO:0051082">
    <property type="term" value="F:unfolded protein binding"/>
    <property type="evidence" value="ECO:0007669"/>
    <property type="project" value="TreeGrafter"/>
</dbReference>
<proteinExistence type="inferred from homology"/>
<keyword evidence="10 12" id="KW-0472">Membrane</keyword>
<evidence type="ECO:0000256" key="8">
    <source>
        <dbReference type="ARBA" id="ARBA00022927"/>
    </source>
</evidence>
<evidence type="ECO:0000256" key="9">
    <source>
        <dbReference type="ARBA" id="ARBA00022989"/>
    </source>
</evidence>
<dbReference type="Pfam" id="PF12271">
    <property type="entry name" value="Chs7"/>
    <property type="match status" value="1"/>
</dbReference>
<dbReference type="AlphaFoldDB" id="A0A1R1PM26"/>
<evidence type="ECO:0000313" key="15">
    <source>
        <dbReference type="Proteomes" id="UP000188320"/>
    </source>
</evidence>
<dbReference type="InterPro" id="IPR022057">
    <property type="entry name" value="Chs7"/>
</dbReference>
<keyword evidence="11" id="KW-0961">Cell wall biogenesis/degradation</keyword>
<accession>A0A1R1PM26</accession>
<keyword evidence="5" id="KW-0813">Transport</keyword>
<evidence type="ECO:0000256" key="7">
    <source>
        <dbReference type="ARBA" id="ARBA00022824"/>
    </source>
</evidence>
<dbReference type="GO" id="GO:0006457">
    <property type="term" value="P:protein folding"/>
    <property type="evidence" value="ECO:0007669"/>
    <property type="project" value="TreeGrafter"/>
</dbReference>
<evidence type="ECO:0000256" key="10">
    <source>
        <dbReference type="ARBA" id="ARBA00023136"/>
    </source>
</evidence>
<dbReference type="Proteomes" id="UP000188320">
    <property type="component" value="Unassembled WGS sequence"/>
</dbReference>
<evidence type="ECO:0000313" key="14">
    <source>
        <dbReference type="EMBL" id="OMH83001.1"/>
    </source>
</evidence>
<organism evidence="13 15">
    <name type="scientific">Zancudomyces culisetae</name>
    <name type="common">Gut fungus</name>
    <name type="synonym">Smittium culisetae</name>
    <dbReference type="NCBI Taxonomy" id="1213189"/>
    <lineage>
        <taxon>Eukaryota</taxon>
        <taxon>Fungi</taxon>
        <taxon>Fungi incertae sedis</taxon>
        <taxon>Zoopagomycota</taxon>
        <taxon>Kickxellomycotina</taxon>
        <taxon>Harpellomycetes</taxon>
        <taxon>Harpellales</taxon>
        <taxon>Legeriomycetaceae</taxon>
        <taxon>Zancudomyces</taxon>
    </lineage>
</organism>
<name>A0A1R1PM26_ZANCU</name>
<evidence type="ECO:0000256" key="11">
    <source>
        <dbReference type="ARBA" id="ARBA00023316"/>
    </source>
</evidence>
<dbReference type="GO" id="GO:0071555">
    <property type="term" value="P:cell wall organization"/>
    <property type="evidence" value="ECO:0007669"/>
    <property type="project" value="UniProtKB-KW"/>
</dbReference>
<feature type="transmembrane region" description="Helical" evidence="12">
    <location>
        <begin position="62"/>
        <end position="80"/>
    </location>
</feature>
<dbReference type="PANTHER" id="PTHR35329">
    <property type="entry name" value="CHITIN SYNTHASE EXPORT CHAPERONE"/>
    <property type="match status" value="1"/>
</dbReference>
<protein>
    <recommendedName>
        <fullName evidence="4">Chitin synthase export chaperone</fullName>
    </recommendedName>
</protein>
<dbReference type="EMBL" id="LSSK01000759">
    <property type="protein sequence ID" value="OMH82015.1"/>
    <property type="molecule type" value="Genomic_DNA"/>
</dbReference>
<keyword evidence="8" id="KW-0653">Protein transport</keyword>
<sequence>MINRTKRNGDGVLFVLSGNNTGYIDSIRIYIIFVGGLSAGQAIQYALSISICVAIKHYVDGMFFGSICTLLSMMMIYKYWDSITKEDLEFSVGGKGNVWEVKDLINVDDEFAPYAGKVNSSTYGYTNEYNTASHPSVVAKPHAPHNSEYY</sequence>
<evidence type="ECO:0000256" key="6">
    <source>
        <dbReference type="ARBA" id="ARBA00022692"/>
    </source>
</evidence>
<evidence type="ECO:0000256" key="4">
    <source>
        <dbReference type="ARBA" id="ARBA00018354"/>
    </source>
</evidence>
<keyword evidence="7" id="KW-0256">Endoplasmic reticulum</keyword>
<comment type="similarity">
    <text evidence="3">Belongs to the CHS7 family.</text>
</comment>
<comment type="subcellular location">
    <subcellularLocation>
        <location evidence="1">Endomembrane system</location>
        <topology evidence="1">Multi-pass membrane protein</topology>
    </subcellularLocation>
    <subcellularLocation>
        <location evidence="2">Endoplasmic reticulum membrane</location>
    </subcellularLocation>
</comment>
<dbReference type="GO" id="GO:0005789">
    <property type="term" value="C:endoplasmic reticulum membrane"/>
    <property type="evidence" value="ECO:0007669"/>
    <property type="project" value="UniProtKB-SubCell"/>
</dbReference>
<keyword evidence="15" id="KW-1185">Reference proteome</keyword>
<reference evidence="15" key="2">
    <citation type="submission" date="2017-01" db="EMBL/GenBank/DDBJ databases">
        <authorList>
            <person name="Wang Y."/>
            <person name="White M."/>
            <person name="Kvist S."/>
            <person name="Moncalvo J.-M."/>
        </authorList>
    </citation>
    <scope>NUCLEOTIDE SEQUENCE [LARGE SCALE GENOMIC DNA]</scope>
    <source>
        <strain evidence="15">COL-18-3</strain>
    </source>
</reference>